<geneLocation type="plasmid" evidence="2">
    <name>pob3b1</name>
</geneLocation>
<dbReference type="AlphaFoldDB" id="A0A2D2D6L8"/>
<sequence>MRQLFNISTAMLRWRVVGAEHRRPPDHDVASADTCERDGDGVAKRVVRLVHRAAQSAPPRLRRSHETMRGVEPLRIAPFWIRRINSPSSRDGRTVSSRLVEHFVCRLAIGMRCSLEQMCAPLCRRDRLNG</sequence>
<keyword evidence="1" id="KW-0614">Plasmid</keyword>
<name>A0A2D2D6L8_METT3</name>
<evidence type="ECO:0000313" key="1">
    <source>
        <dbReference type="EMBL" id="ATQ70623.1"/>
    </source>
</evidence>
<dbReference type="EMBL" id="CP023738">
    <property type="protein sequence ID" value="ATQ70623.1"/>
    <property type="molecule type" value="Genomic_DNA"/>
</dbReference>
<reference evidence="2" key="1">
    <citation type="submission" date="2017-10" db="EMBL/GenBank/DDBJ databases">
        <title>Completed PacBio SMRT sequence of Methylosinus trichosporium OB3b reveals presence of a third large plasmid.</title>
        <authorList>
            <person name="Charles T.C."/>
            <person name="Lynch M.D.J."/>
            <person name="Heil J.R."/>
            <person name="Cheng J."/>
        </authorList>
    </citation>
    <scope>NUCLEOTIDE SEQUENCE [LARGE SCALE GENOMIC DNA]</scope>
    <source>
        <strain evidence="2">OB3b</strain>
        <plasmid evidence="2">pob3b1</plasmid>
    </source>
</reference>
<evidence type="ECO:0000313" key="2">
    <source>
        <dbReference type="Proteomes" id="UP000230709"/>
    </source>
</evidence>
<gene>
    <name evidence="1" type="ORF">CQW49_21775</name>
</gene>
<dbReference type="KEGG" id="mtw:CQW49_21775"/>
<organism evidence="1 2">
    <name type="scientific">Methylosinus trichosporium (strain ATCC 35070 / NCIMB 11131 / UNIQEM 75 / OB3b)</name>
    <dbReference type="NCBI Taxonomy" id="595536"/>
    <lineage>
        <taxon>Bacteria</taxon>
        <taxon>Pseudomonadati</taxon>
        <taxon>Pseudomonadota</taxon>
        <taxon>Alphaproteobacteria</taxon>
        <taxon>Hyphomicrobiales</taxon>
        <taxon>Methylocystaceae</taxon>
        <taxon>Methylosinus</taxon>
    </lineage>
</organism>
<keyword evidence="2" id="KW-1185">Reference proteome</keyword>
<accession>A0A2D2D6L8</accession>
<dbReference type="Proteomes" id="UP000230709">
    <property type="component" value="Plasmid pOB3b1"/>
</dbReference>
<proteinExistence type="predicted"/>
<protein>
    <submittedName>
        <fullName evidence="1">Uncharacterized protein</fullName>
    </submittedName>
</protein>